<evidence type="ECO:0000313" key="1">
    <source>
        <dbReference type="EMBL" id="MDC4241827.1"/>
    </source>
</evidence>
<comment type="caution">
    <text evidence="1">The sequence shown here is derived from an EMBL/GenBank/DDBJ whole genome shotgun (WGS) entry which is preliminary data.</text>
</comment>
<accession>A0A9X3XRB9</accession>
<dbReference type="AlphaFoldDB" id="A0A9X3XRB9"/>
<protein>
    <submittedName>
        <fullName evidence="1">Uncharacterized protein</fullName>
    </submittedName>
</protein>
<evidence type="ECO:0000313" key="2">
    <source>
        <dbReference type="Proteomes" id="UP001141183"/>
    </source>
</evidence>
<reference evidence="1" key="1">
    <citation type="submission" date="2022-05" db="EMBL/GenBank/DDBJ databases">
        <title>Draft genome sequence of Clostridium tertium strain CP3 isolated from Peru.</title>
        <authorList>
            <person name="Hurtado R."/>
            <person name="Lima L."/>
            <person name="Sousa T."/>
            <person name="Jaiswal A.K."/>
            <person name="Tiwari S."/>
            <person name="Maturrano L."/>
            <person name="Brenig B."/>
            <person name="Azevedo V."/>
        </authorList>
    </citation>
    <scope>NUCLEOTIDE SEQUENCE</scope>
    <source>
        <strain evidence="1">CP3</strain>
    </source>
</reference>
<sequence length="260" mass="30552">MKDFKYKGFSSKELYSTVRDKFMIEERELYEDENLTSGRTYIYKPIRIKKLNKITNKTVAFKKLDLDYLNSWLLNNKDYEVLEIDGYIYKALFFPANDLYIKDADKGYIDLKVRIYKNAFSSILACGKVLTDRIIDGIYGSEKLLDINNKSNIEGLIIYPNFIISNIPKRGYKSATTIEIENTSIINNKLNINLSENERIYINGKNNYIESNKDREIRKTGEYIKFKQNLNKIKLKSDGYCEINISYQQEFNIEGAWNLE</sequence>
<dbReference type="RefSeq" id="WP_272470626.1">
    <property type="nucleotide sequence ID" value="NZ_JAMRYU010000020.1"/>
</dbReference>
<dbReference type="Proteomes" id="UP001141183">
    <property type="component" value="Unassembled WGS sequence"/>
</dbReference>
<gene>
    <name evidence="1" type="ORF">NE398_16955</name>
</gene>
<dbReference type="EMBL" id="JAMRYU010000020">
    <property type="protein sequence ID" value="MDC4241827.1"/>
    <property type="molecule type" value="Genomic_DNA"/>
</dbReference>
<keyword evidence="2" id="KW-1185">Reference proteome</keyword>
<organism evidence="1 2">
    <name type="scientific">Clostridium tertium</name>
    <dbReference type="NCBI Taxonomy" id="1559"/>
    <lineage>
        <taxon>Bacteria</taxon>
        <taxon>Bacillati</taxon>
        <taxon>Bacillota</taxon>
        <taxon>Clostridia</taxon>
        <taxon>Eubacteriales</taxon>
        <taxon>Clostridiaceae</taxon>
        <taxon>Clostridium</taxon>
    </lineage>
</organism>
<proteinExistence type="predicted"/>
<name>A0A9X3XRB9_9CLOT</name>